<dbReference type="EMBL" id="QUSK01000020">
    <property type="protein sequence ID" value="RGD75686.1"/>
    <property type="molecule type" value="Genomic_DNA"/>
</dbReference>
<dbReference type="InterPro" id="IPR036191">
    <property type="entry name" value="RRF_sf"/>
</dbReference>
<protein>
    <recommendedName>
        <fullName evidence="5">Ribosome-recycling factor</fullName>
        <shortName evidence="5">RRF</shortName>
    </recommendedName>
    <alternativeName>
        <fullName evidence="5">Ribosome-releasing factor</fullName>
    </alternativeName>
</protein>
<dbReference type="PANTHER" id="PTHR20982">
    <property type="entry name" value="RIBOSOME RECYCLING FACTOR"/>
    <property type="match status" value="1"/>
</dbReference>
<dbReference type="GO" id="GO:0006415">
    <property type="term" value="P:translational termination"/>
    <property type="evidence" value="ECO:0007669"/>
    <property type="project" value="UniProtKB-UniRule"/>
</dbReference>
<dbReference type="GO" id="GO:0005737">
    <property type="term" value="C:cytoplasm"/>
    <property type="evidence" value="ECO:0007669"/>
    <property type="project" value="UniProtKB-SubCell"/>
</dbReference>
<evidence type="ECO:0000256" key="4">
    <source>
        <dbReference type="ARBA" id="ARBA00022917"/>
    </source>
</evidence>
<evidence type="ECO:0000256" key="3">
    <source>
        <dbReference type="ARBA" id="ARBA00022490"/>
    </source>
</evidence>
<dbReference type="Proteomes" id="UP000260721">
    <property type="component" value="Unassembled WGS sequence"/>
</dbReference>
<sequence length="181" mass="20676">MSDYLENAEVKMMSAIENLESNLRTIRTGRASAQMLDRVQVDYYGSPTPINQMAQIQVVEGTQLVIRPYDRQIIKGISSAIQAANLGLNPQAEADCIRIQVPALTEDRRKELAKEAQKYGEEAKVAIRNIRRDTNDLIKKDKEETEDDRKANLEESQKLTDRFVKDIEKIVDEKKKEILNV</sequence>
<evidence type="ECO:0000313" key="9">
    <source>
        <dbReference type="EMBL" id="NME44664.1"/>
    </source>
</evidence>
<dbReference type="CDD" id="cd00520">
    <property type="entry name" value="RRF"/>
    <property type="match status" value="1"/>
</dbReference>
<dbReference type="EMBL" id="JABAFR010000015">
    <property type="protein sequence ID" value="NME44664.1"/>
    <property type="molecule type" value="Genomic_DNA"/>
</dbReference>
<dbReference type="Proteomes" id="UP000255523">
    <property type="component" value="Unassembled WGS sequence"/>
</dbReference>
<dbReference type="Gene3D" id="3.30.1360.40">
    <property type="match status" value="1"/>
</dbReference>
<comment type="function">
    <text evidence="5">Responsible for the release of ribosomes from messenger RNA at the termination of protein biosynthesis. May increase the efficiency of translation by recycling ribosomes from one round of translation to another.</text>
</comment>
<evidence type="ECO:0000256" key="5">
    <source>
        <dbReference type="HAMAP-Rule" id="MF_00040"/>
    </source>
</evidence>
<dbReference type="HAMAP" id="MF_00040">
    <property type="entry name" value="RRF"/>
    <property type="match status" value="1"/>
</dbReference>
<dbReference type="SUPFAM" id="SSF55194">
    <property type="entry name" value="Ribosome recycling factor, RRF"/>
    <property type="match status" value="1"/>
</dbReference>
<keyword evidence="4 5" id="KW-0648">Protein biosynthesis</keyword>
<evidence type="ECO:0000259" key="7">
    <source>
        <dbReference type="Pfam" id="PF01765"/>
    </source>
</evidence>
<keyword evidence="3 5" id="KW-0963">Cytoplasm</keyword>
<dbReference type="EMBL" id="UHFX01000003">
    <property type="protein sequence ID" value="SUO03792.1"/>
    <property type="molecule type" value="Genomic_DNA"/>
</dbReference>
<dbReference type="STRING" id="1123313.GCA_000420345_00273"/>
<dbReference type="RefSeq" id="WP_022789165.1">
    <property type="nucleotide sequence ID" value="NZ_CALCIP010000010.1"/>
</dbReference>
<dbReference type="EMBL" id="JAQLXO010000023">
    <property type="protein sequence ID" value="MDB7983159.1"/>
    <property type="molecule type" value="Genomic_DNA"/>
</dbReference>
<evidence type="ECO:0000313" key="11">
    <source>
        <dbReference type="EMBL" id="SUO03792.1"/>
    </source>
</evidence>
<accession>A0A380LLW1</accession>
<dbReference type="OrthoDB" id="9804006at2"/>
<reference evidence="10 13" key="2">
    <citation type="submission" date="2018-08" db="EMBL/GenBank/DDBJ databases">
        <title>A genome reference for cultivated species of the human gut microbiota.</title>
        <authorList>
            <person name="Zou Y."/>
            <person name="Xue W."/>
            <person name="Luo G."/>
        </authorList>
    </citation>
    <scope>NUCLEOTIDE SEQUENCE [LARGE SCALE GENOMIC DNA]</scope>
    <source>
        <strain evidence="10 13">TF08-11</strain>
    </source>
</reference>
<evidence type="ECO:0000313" key="12">
    <source>
        <dbReference type="Proteomes" id="UP000255523"/>
    </source>
</evidence>
<dbReference type="PANTHER" id="PTHR20982:SF3">
    <property type="entry name" value="MITOCHONDRIAL RIBOSOME RECYCLING FACTOR PSEUDO 1"/>
    <property type="match status" value="1"/>
</dbReference>
<dbReference type="FunFam" id="1.10.132.20:FF:000001">
    <property type="entry name" value="Ribosome-recycling factor"/>
    <property type="match status" value="1"/>
</dbReference>
<keyword evidence="6" id="KW-0175">Coiled coil</keyword>
<dbReference type="Proteomes" id="UP001212981">
    <property type="component" value="Unassembled WGS sequence"/>
</dbReference>
<dbReference type="InterPro" id="IPR023584">
    <property type="entry name" value="Ribosome_recyc_fac_dom"/>
</dbReference>
<dbReference type="AlphaFoldDB" id="A0A380LLW1"/>
<evidence type="ECO:0000313" key="14">
    <source>
        <dbReference type="Proteomes" id="UP000540014"/>
    </source>
</evidence>
<evidence type="ECO:0000313" key="13">
    <source>
        <dbReference type="Proteomes" id="UP000260721"/>
    </source>
</evidence>
<proteinExistence type="inferred from homology"/>
<reference evidence="9 14" key="3">
    <citation type="submission" date="2020-04" db="EMBL/GenBank/DDBJ databases">
        <authorList>
            <person name="Hitch T.C.A."/>
            <person name="Wylensek D."/>
            <person name="Clavel T."/>
        </authorList>
    </citation>
    <scope>NUCLEOTIDE SEQUENCE [LARGE SCALE GENOMIC DNA]</scope>
    <source>
        <strain evidence="9 14">BSM-383-APC-22F</strain>
    </source>
</reference>
<name>A0A380LLW1_9FIRM</name>
<comment type="similarity">
    <text evidence="2 5">Belongs to the RRF family.</text>
</comment>
<reference evidence="11 12" key="1">
    <citation type="submission" date="2018-06" db="EMBL/GenBank/DDBJ databases">
        <authorList>
            <consortium name="Pathogen Informatics"/>
            <person name="Doyle S."/>
        </authorList>
    </citation>
    <scope>NUCLEOTIDE SEQUENCE [LARGE SCALE GENOMIC DNA]</scope>
    <source>
        <strain evidence="11 12">NCTC11087</strain>
    </source>
</reference>
<evidence type="ECO:0000313" key="8">
    <source>
        <dbReference type="EMBL" id="MDB7983159.1"/>
    </source>
</evidence>
<dbReference type="NCBIfam" id="TIGR00496">
    <property type="entry name" value="frr"/>
    <property type="match status" value="1"/>
</dbReference>
<dbReference type="Proteomes" id="UP000540014">
    <property type="component" value="Unassembled WGS sequence"/>
</dbReference>
<evidence type="ECO:0000256" key="2">
    <source>
        <dbReference type="ARBA" id="ARBA00005912"/>
    </source>
</evidence>
<dbReference type="InterPro" id="IPR002661">
    <property type="entry name" value="Ribosome_recyc_fac"/>
</dbReference>
<evidence type="ECO:0000256" key="6">
    <source>
        <dbReference type="SAM" id="Coils"/>
    </source>
</evidence>
<dbReference type="GO" id="GO:0043023">
    <property type="term" value="F:ribosomal large subunit binding"/>
    <property type="evidence" value="ECO:0007669"/>
    <property type="project" value="TreeGrafter"/>
</dbReference>
<dbReference type="Gene3D" id="1.10.132.20">
    <property type="entry name" value="Ribosome-recycling factor"/>
    <property type="match status" value="1"/>
</dbReference>
<organism evidence="11 12">
    <name type="scientific">Faecalicoccus pleomorphus</name>
    <dbReference type="NCBI Taxonomy" id="1323"/>
    <lineage>
        <taxon>Bacteria</taxon>
        <taxon>Bacillati</taxon>
        <taxon>Bacillota</taxon>
        <taxon>Erysipelotrichia</taxon>
        <taxon>Erysipelotrichales</taxon>
        <taxon>Erysipelotrichaceae</taxon>
        <taxon>Faecalicoccus</taxon>
    </lineage>
</organism>
<dbReference type="Pfam" id="PF01765">
    <property type="entry name" value="RRF"/>
    <property type="match status" value="1"/>
</dbReference>
<evidence type="ECO:0000256" key="1">
    <source>
        <dbReference type="ARBA" id="ARBA00004496"/>
    </source>
</evidence>
<reference evidence="8" key="4">
    <citation type="submission" date="2023-01" db="EMBL/GenBank/DDBJ databases">
        <title>Human gut microbiome strain richness.</title>
        <authorList>
            <person name="Chen-Liaw A."/>
        </authorList>
    </citation>
    <scope>NUCLEOTIDE SEQUENCE</scope>
    <source>
        <strain evidence="8">D8_m1001271B151109d0_201107</strain>
    </source>
</reference>
<comment type="subcellular location">
    <subcellularLocation>
        <location evidence="1 5">Cytoplasm</location>
    </subcellularLocation>
</comment>
<dbReference type="FunFam" id="3.30.1360.40:FF:000001">
    <property type="entry name" value="Ribosome-recycling factor"/>
    <property type="match status" value="1"/>
</dbReference>
<evidence type="ECO:0000313" key="10">
    <source>
        <dbReference type="EMBL" id="RGD75686.1"/>
    </source>
</evidence>
<feature type="domain" description="Ribosome recycling factor" evidence="7">
    <location>
        <begin position="19"/>
        <end position="179"/>
    </location>
</feature>
<keyword evidence="12" id="KW-1185">Reference proteome</keyword>
<dbReference type="GeneID" id="77461644"/>
<feature type="coiled-coil region" evidence="6">
    <location>
        <begin position="109"/>
        <end position="162"/>
    </location>
</feature>
<gene>
    <name evidence="5 11" type="primary">frr</name>
    <name evidence="10" type="ORF">DXC78_08970</name>
    <name evidence="9" type="ORF">HF861_07160</name>
    <name evidence="11" type="ORF">NCTC11087_00664</name>
    <name evidence="8" type="ORF">PND82_10060</name>
</gene>